<dbReference type="PANTHER" id="PTHR31223">
    <property type="entry name" value="LOG FAMILY PROTEIN YJL055W"/>
    <property type="match status" value="1"/>
</dbReference>
<dbReference type="EC" id="3.2.2.n1" evidence="3"/>
<name>A0ABY4EBN7_VITST</name>
<dbReference type="Gene3D" id="3.40.50.450">
    <property type="match status" value="1"/>
</dbReference>
<keyword evidence="3" id="KW-0378">Hydrolase</keyword>
<gene>
    <name evidence="4" type="ORF">LVJ81_02140</name>
</gene>
<dbReference type="Proteomes" id="UP000832034">
    <property type="component" value="Chromosome"/>
</dbReference>
<reference evidence="4" key="2">
    <citation type="journal article" date="2022" name="Res Sq">
        <title>Evolution of multicellular longitudinally dividing oral cavity symbionts (Neisseriaceae).</title>
        <authorList>
            <person name="Nyongesa S."/>
            <person name="Weber P."/>
            <person name="Bernet E."/>
            <person name="Pullido F."/>
            <person name="Nieckarz M."/>
            <person name="Delaby M."/>
            <person name="Nieves C."/>
            <person name="Viehboeck T."/>
            <person name="Krause N."/>
            <person name="Rivera-Millot A."/>
            <person name="Nakamura A."/>
            <person name="Vischer N."/>
            <person name="VanNieuwenhze M."/>
            <person name="Brun Y."/>
            <person name="Cava F."/>
            <person name="Bulgheresi S."/>
            <person name="Veyrier F."/>
        </authorList>
    </citation>
    <scope>NUCLEOTIDE SEQUENCE</scope>
    <source>
        <strain evidence="4">SAG 1488-6</strain>
    </source>
</reference>
<dbReference type="RefSeq" id="WP_019957206.1">
    <property type="nucleotide sequence ID" value="NZ_CP091512.1"/>
</dbReference>
<sequence>MQKIAVYCGSNFGESKNYFDATQELGRLLAEQNLGLVYGGGKVGLMGTIADAVLAHGGHVTGVIPTFLRELEKAHDGLSELIETPDMTVRKQEMIVRADAYIAMPGGVGTFEELFEVLSMGQLRLQQKPIGLLDVDGFYQPLLALIEQAITSGFMPESNRTLMVVDSNPQTLLDKMRAYEPVYTQKWHQPQWMQD</sequence>
<organism evidence="4 5">
    <name type="scientific">Vitreoscilla stercoraria</name>
    <dbReference type="NCBI Taxonomy" id="61"/>
    <lineage>
        <taxon>Bacteria</taxon>
        <taxon>Pseudomonadati</taxon>
        <taxon>Pseudomonadota</taxon>
        <taxon>Betaproteobacteria</taxon>
        <taxon>Neisseriales</taxon>
        <taxon>Neisseriaceae</taxon>
        <taxon>Vitreoscilla</taxon>
    </lineage>
</organism>
<dbReference type="Pfam" id="PF03641">
    <property type="entry name" value="Lysine_decarbox"/>
    <property type="match status" value="1"/>
</dbReference>
<dbReference type="NCBIfam" id="TIGR00730">
    <property type="entry name" value="Rossman fold protein, TIGR00730 family"/>
    <property type="match status" value="1"/>
</dbReference>
<evidence type="ECO:0000313" key="4">
    <source>
        <dbReference type="EMBL" id="UOO92867.1"/>
    </source>
</evidence>
<evidence type="ECO:0000256" key="3">
    <source>
        <dbReference type="RuleBase" id="RU363015"/>
    </source>
</evidence>
<dbReference type="InterPro" id="IPR031100">
    <property type="entry name" value="LOG_fam"/>
</dbReference>
<reference evidence="4" key="1">
    <citation type="submission" date="2021-12" db="EMBL/GenBank/DDBJ databases">
        <authorList>
            <person name="Veyrier F.J."/>
        </authorList>
    </citation>
    <scope>NUCLEOTIDE SEQUENCE</scope>
    <source>
        <strain evidence="4">SAG 1488-6</strain>
    </source>
</reference>
<comment type="similarity">
    <text evidence="2 3">Belongs to the LOG family.</text>
</comment>
<evidence type="ECO:0000313" key="5">
    <source>
        <dbReference type="Proteomes" id="UP000832034"/>
    </source>
</evidence>
<dbReference type="SUPFAM" id="SSF102405">
    <property type="entry name" value="MCP/YpsA-like"/>
    <property type="match status" value="1"/>
</dbReference>
<evidence type="ECO:0000256" key="2">
    <source>
        <dbReference type="ARBA" id="ARBA00006763"/>
    </source>
</evidence>
<keyword evidence="5" id="KW-1185">Reference proteome</keyword>
<keyword evidence="3" id="KW-0203">Cytokinin biosynthesis</keyword>
<dbReference type="InterPro" id="IPR005269">
    <property type="entry name" value="LOG"/>
</dbReference>
<protein>
    <recommendedName>
        <fullName evidence="3">Cytokinin riboside 5'-monophosphate phosphoribohydrolase</fullName>
        <ecNumber evidence="3">3.2.2.n1</ecNumber>
    </recommendedName>
</protein>
<proteinExistence type="inferred from homology"/>
<accession>A0ABY4EBN7</accession>
<dbReference type="PANTHER" id="PTHR31223:SF70">
    <property type="entry name" value="LOG FAMILY PROTEIN YJL055W"/>
    <property type="match status" value="1"/>
</dbReference>
<evidence type="ECO:0000256" key="1">
    <source>
        <dbReference type="ARBA" id="ARBA00000274"/>
    </source>
</evidence>
<dbReference type="EMBL" id="CP091512">
    <property type="protein sequence ID" value="UOO92867.1"/>
    <property type="molecule type" value="Genomic_DNA"/>
</dbReference>
<comment type="catalytic activity">
    <reaction evidence="1">
        <text>AMP + H2O = D-ribose 5-phosphate + adenine</text>
        <dbReference type="Rhea" id="RHEA:20129"/>
        <dbReference type="ChEBI" id="CHEBI:15377"/>
        <dbReference type="ChEBI" id="CHEBI:16708"/>
        <dbReference type="ChEBI" id="CHEBI:78346"/>
        <dbReference type="ChEBI" id="CHEBI:456215"/>
        <dbReference type="EC" id="3.2.2.4"/>
    </reaction>
</comment>